<evidence type="ECO:0000256" key="6">
    <source>
        <dbReference type="ARBA" id="ARBA00022833"/>
    </source>
</evidence>
<dbReference type="InterPro" id="IPR002125">
    <property type="entry name" value="CMP_dCMP_dom"/>
</dbReference>
<dbReference type="SUPFAM" id="SSF53927">
    <property type="entry name" value="Cytidine deaminase-like"/>
    <property type="match status" value="1"/>
</dbReference>
<comment type="cofactor">
    <cofactor evidence="1">
        <name>Zn(2+)</name>
        <dbReference type="ChEBI" id="CHEBI:29105"/>
    </cofactor>
</comment>
<dbReference type="Pfam" id="PF00383">
    <property type="entry name" value="dCMP_cyt_deam_1"/>
    <property type="match status" value="1"/>
</dbReference>
<evidence type="ECO:0000256" key="2">
    <source>
        <dbReference type="ARBA" id="ARBA00012740"/>
    </source>
</evidence>
<dbReference type="HAMAP" id="MF_00972">
    <property type="entry name" value="tRNA_aden_deaminase"/>
    <property type="match status" value="1"/>
</dbReference>
<evidence type="ECO:0000256" key="4">
    <source>
        <dbReference type="ARBA" id="ARBA00022723"/>
    </source>
</evidence>
<evidence type="ECO:0000259" key="8">
    <source>
        <dbReference type="PROSITE" id="PS51747"/>
    </source>
</evidence>
<feature type="domain" description="CMP/dCMP-type deaminase" evidence="8">
    <location>
        <begin position="7"/>
        <end position="117"/>
    </location>
</feature>
<dbReference type="InterPro" id="IPR016193">
    <property type="entry name" value="Cytidine_deaminase-like"/>
</dbReference>
<dbReference type="EMBL" id="VSSQ01000742">
    <property type="protein sequence ID" value="MPM00652.1"/>
    <property type="molecule type" value="Genomic_DNA"/>
</dbReference>
<evidence type="ECO:0000256" key="7">
    <source>
        <dbReference type="ARBA" id="ARBA00048045"/>
    </source>
</evidence>
<dbReference type="GO" id="GO:0002100">
    <property type="term" value="P:tRNA wobble adenosine to inosine editing"/>
    <property type="evidence" value="ECO:0007669"/>
    <property type="project" value="InterPro"/>
</dbReference>
<reference evidence="9" key="1">
    <citation type="submission" date="2019-08" db="EMBL/GenBank/DDBJ databases">
        <authorList>
            <person name="Kucharzyk K."/>
            <person name="Murdoch R.W."/>
            <person name="Higgins S."/>
            <person name="Loffler F."/>
        </authorList>
    </citation>
    <scope>NUCLEOTIDE SEQUENCE</scope>
</reference>
<dbReference type="GO" id="GO:0052717">
    <property type="term" value="F:tRNA-specific adenosine-34 deaminase activity"/>
    <property type="evidence" value="ECO:0007669"/>
    <property type="project" value="UniProtKB-EC"/>
</dbReference>
<keyword evidence="4" id="KW-0479">Metal-binding</keyword>
<dbReference type="PANTHER" id="PTHR11079">
    <property type="entry name" value="CYTOSINE DEAMINASE FAMILY MEMBER"/>
    <property type="match status" value="1"/>
</dbReference>
<dbReference type="GO" id="GO:0046872">
    <property type="term" value="F:metal ion binding"/>
    <property type="evidence" value="ECO:0007669"/>
    <property type="project" value="UniProtKB-KW"/>
</dbReference>
<sequence length="151" mass="16787">MSSVLVKDDDFYMHEALKEAKFAMSIDEVPIGAVIVCRDRIVARAHNLSQRLNDFTAHAEMQAFTSAANALGGKYLNDCTLYVTLEPCVMCAGASYWTQIGRVVYGAKDEKRGSSQCGVNLFHPKTKITSGVLEDECLALIKEFFKKKRDI</sequence>
<keyword evidence="6" id="KW-0862">Zinc</keyword>
<dbReference type="EC" id="3.5.4.33" evidence="2"/>
<comment type="catalytic activity">
    <reaction evidence="7">
        <text>adenosine(34) in tRNA + H2O + H(+) = inosine(34) in tRNA + NH4(+)</text>
        <dbReference type="Rhea" id="RHEA:43168"/>
        <dbReference type="Rhea" id="RHEA-COMP:10373"/>
        <dbReference type="Rhea" id="RHEA-COMP:10374"/>
        <dbReference type="ChEBI" id="CHEBI:15377"/>
        <dbReference type="ChEBI" id="CHEBI:15378"/>
        <dbReference type="ChEBI" id="CHEBI:28938"/>
        <dbReference type="ChEBI" id="CHEBI:74411"/>
        <dbReference type="ChEBI" id="CHEBI:82852"/>
        <dbReference type="EC" id="3.5.4.33"/>
    </reaction>
</comment>
<proteinExistence type="inferred from homology"/>
<dbReference type="InterPro" id="IPR028883">
    <property type="entry name" value="tRNA_aden_deaminase"/>
</dbReference>
<dbReference type="CDD" id="cd01285">
    <property type="entry name" value="nucleoside_deaminase"/>
    <property type="match status" value="1"/>
</dbReference>
<dbReference type="AlphaFoldDB" id="A0A644WA76"/>
<gene>
    <name evidence="9" type="primary">tadA_26</name>
    <name evidence="9" type="ORF">SDC9_46880</name>
</gene>
<protein>
    <recommendedName>
        <fullName evidence="2">tRNA(adenine(34)) deaminase</fullName>
        <ecNumber evidence="2">3.5.4.33</ecNumber>
    </recommendedName>
</protein>
<organism evidence="9">
    <name type="scientific">bioreactor metagenome</name>
    <dbReference type="NCBI Taxonomy" id="1076179"/>
    <lineage>
        <taxon>unclassified sequences</taxon>
        <taxon>metagenomes</taxon>
        <taxon>ecological metagenomes</taxon>
    </lineage>
</organism>
<evidence type="ECO:0000256" key="5">
    <source>
        <dbReference type="ARBA" id="ARBA00022801"/>
    </source>
</evidence>
<dbReference type="PANTHER" id="PTHR11079:SF202">
    <property type="entry name" value="TRNA-SPECIFIC ADENOSINE DEAMINASE"/>
    <property type="match status" value="1"/>
</dbReference>
<evidence type="ECO:0000256" key="1">
    <source>
        <dbReference type="ARBA" id="ARBA00001947"/>
    </source>
</evidence>
<dbReference type="Gene3D" id="3.40.140.10">
    <property type="entry name" value="Cytidine Deaminase, domain 2"/>
    <property type="match status" value="1"/>
</dbReference>
<keyword evidence="3" id="KW-0819">tRNA processing</keyword>
<comment type="caution">
    <text evidence="9">The sequence shown here is derived from an EMBL/GenBank/DDBJ whole genome shotgun (WGS) entry which is preliminary data.</text>
</comment>
<evidence type="ECO:0000313" key="9">
    <source>
        <dbReference type="EMBL" id="MPM00652.1"/>
    </source>
</evidence>
<keyword evidence="5 9" id="KW-0378">Hydrolase</keyword>
<dbReference type="PROSITE" id="PS51747">
    <property type="entry name" value="CYT_DCMP_DEAMINASES_2"/>
    <property type="match status" value="1"/>
</dbReference>
<name>A0A644WA76_9ZZZZ</name>
<evidence type="ECO:0000256" key="3">
    <source>
        <dbReference type="ARBA" id="ARBA00022694"/>
    </source>
</evidence>
<accession>A0A644WA76</accession>